<sequence length="74" mass="8154">MGLLESSRPAEARVLAFREHFTSHMIANKPERAPADLFLRIAESLLAANQRLYQARRCEPGATQGGMAVCQLSV</sequence>
<dbReference type="EMBL" id="PJEX01000421">
    <property type="protein sequence ID" value="TKW50238.1"/>
    <property type="molecule type" value="Genomic_DNA"/>
</dbReference>
<evidence type="ECO:0000313" key="1">
    <source>
        <dbReference type="EMBL" id="TKW50238.1"/>
    </source>
</evidence>
<dbReference type="Proteomes" id="UP000310108">
    <property type="component" value="Unassembled WGS sequence"/>
</dbReference>
<protein>
    <submittedName>
        <fullName evidence="1">Uncharacterized protein</fullName>
    </submittedName>
</protein>
<gene>
    <name evidence="1" type="ORF">CTA1_2305</name>
</gene>
<name>A0A4U6X4E1_9PEZI</name>
<evidence type="ECO:0000313" key="2">
    <source>
        <dbReference type="Proteomes" id="UP000310108"/>
    </source>
</evidence>
<keyword evidence="2" id="KW-1185">Reference proteome</keyword>
<organism evidence="1 2">
    <name type="scientific">Colletotrichum tanaceti</name>
    <dbReference type="NCBI Taxonomy" id="1306861"/>
    <lineage>
        <taxon>Eukaryota</taxon>
        <taxon>Fungi</taxon>
        <taxon>Dikarya</taxon>
        <taxon>Ascomycota</taxon>
        <taxon>Pezizomycotina</taxon>
        <taxon>Sordariomycetes</taxon>
        <taxon>Hypocreomycetidae</taxon>
        <taxon>Glomerellales</taxon>
        <taxon>Glomerellaceae</taxon>
        <taxon>Colletotrichum</taxon>
        <taxon>Colletotrichum destructivum species complex</taxon>
    </lineage>
</organism>
<dbReference type="AlphaFoldDB" id="A0A4U6X4E1"/>
<comment type="caution">
    <text evidence="1">The sequence shown here is derived from an EMBL/GenBank/DDBJ whole genome shotgun (WGS) entry which is preliminary data.</text>
</comment>
<proteinExistence type="predicted"/>
<accession>A0A4U6X4E1</accession>
<reference evidence="1 2" key="1">
    <citation type="journal article" date="2019" name="PLoS ONE">
        <title>Comparative genome analysis indicates high evolutionary potential of pathogenicity genes in Colletotrichum tanaceti.</title>
        <authorList>
            <person name="Lelwala R.V."/>
            <person name="Korhonen P.K."/>
            <person name="Young N.D."/>
            <person name="Scott J.B."/>
            <person name="Ades P.A."/>
            <person name="Gasser R.B."/>
            <person name="Taylor P.W.J."/>
        </authorList>
    </citation>
    <scope>NUCLEOTIDE SEQUENCE [LARGE SCALE GENOMIC DNA]</scope>
    <source>
        <strain evidence="1">BRIP57314</strain>
    </source>
</reference>